<dbReference type="Proteomes" id="UP001147746">
    <property type="component" value="Unassembled WGS sequence"/>
</dbReference>
<dbReference type="Pfam" id="PF13460">
    <property type="entry name" value="NAD_binding_10"/>
    <property type="match status" value="1"/>
</dbReference>
<dbReference type="SUPFAM" id="SSF51735">
    <property type="entry name" value="NAD(P)-binding Rossmann-fold domains"/>
    <property type="match status" value="1"/>
</dbReference>
<keyword evidence="3" id="KW-0560">Oxidoreductase</keyword>
<feature type="domain" description="NAD(P)-binding" evidence="4">
    <location>
        <begin position="11"/>
        <end position="159"/>
    </location>
</feature>
<dbReference type="InterPro" id="IPR036291">
    <property type="entry name" value="NAD(P)-bd_dom_sf"/>
</dbReference>
<evidence type="ECO:0000259" key="4">
    <source>
        <dbReference type="Pfam" id="PF13460"/>
    </source>
</evidence>
<dbReference type="PANTHER" id="PTHR47706:SF1">
    <property type="entry name" value="CIPA-LIKE, PUTATIVE (AFU_ORTHOLOGUE AFUA_1G12460)-RELATED"/>
    <property type="match status" value="1"/>
</dbReference>
<evidence type="ECO:0000313" key="6">
    <source>
        <dbReference type="Proteomes" id="UP001147746"/>
    </source>
</evidence>
<evidence type="ECO:0000256" key="1">
    <source>
        <dbReference type="ARBA" id="ARBA00005725"/>
    </source>
</evidence>
<comment type="caution">
    <text evidence="5">The sequence shown here is derived from an EMBL/GenBank/DDBJ whole genome shotgun (WGS) entry which is preliminary data.</text>
</comment>
<evidence type="ECO:0000313" key="5">
    <source>
        <dbReference type="EMBL" id="KAJ5299929.1"/>
    </source>
</evidence>
<keyword evidence="6" id="KW-1185">Reference proteome</keyword>
<dbReference type="OrthoDB" id="9974981at2759"/>
<dbReference type="InterPro" id="IPR016040">
    <property type="entry name" value="NAD(P)-bd_dom"/>
</dbReference>
<dbReference type="Gene3D" id="3.90.25.10">
    <property type="entry name" value="UDP-galactose 4-epimerase, domain 1"/>
    <property type="match status" value="1"/>
</dbReference>
<organism evidence="5 6">
    <name type="scientific">Penicillium atrosanguineum</name>
    <dbReference type="NCBI Taxonomy" id="1132637"/>
    <lineage>
        <taxon>Eukaryota</taxon>
        <taxon>Fungi</taxon>
        <taxon>Dikarya</taxon>
        <taxon>Ascomycota</taxon>
        <taxon>Pezizomycotina</taxon>
        <taxon>Eurotiomycetes</taxon>
        <taxon>Eurotiomycetidae</taxon>
        <taxon>Eurotiales</taxon>
        <taxon>Aspergillaceae</taxon>
        <taxon>Penicillium</taxon>
    </lineage>
</organism>
<dbReference type="PANTHER" id="PTHR47706">
    <property type="entry name" value="NMRA-LIKE FAMILY PROTEIN"/>
    <property type="match status" value="1"/>
</dbReference>
<reference evidence="5" key="2">
    <citation type="journal article" date="2023" name="IMA Fungus">
        <title>Comparative genomic study of the Penicillium genus elucidates a diverse pangenome and 15 lateral gene transfer events.</title>
        <authorList>
            <person name="Petersen C."/>
            <person name="Sorensen T."/>
            <person name="Nielsen M.R."/>
            <person name="Sondergaard T.E."/>
            <person name="Sorensen J.L."/>
            <person name="Fitzpatrick D.A."/>
            <person name="Frisvad J.C."/>
            <person name="Nielsen K.L."/>
        </authorList>
    </citation>
    <scope>NUCLEOTIDE SEQUENCE</scope>
    <source>
        <strain evidence="5">IBT 21472</strain>
    </source>
</reference>
<dbReference type="Gene3D" id="3.40.50.720">
    <property type="entry name" value="NAD(P)-binding Rossmann-like Domain"/>
    <property type="match status" value="1"/>
</dbReference>
<dbReference type="InterPro" id="IPR045312">
    <property type="entry name" value="PCBER-like"/>
</dbReference>
<comment type="similarity">
    <text evidence="1">Belongs to the NmrA-type oxidoreductase family. Isoflavone reductase subfamily.</text>
</comment>
<dbReference type="GO" id="GO:0016491">
    <property type="term" value="F:oxidoreductase activity"/>
    <property type="evidence" value="ECO:0007669"/>
    <property type="project" value="UniProtKB-KW"/>
</dbReference>
<name>A0A9W9KTA8_9EURO</name>
<proteinExistence type="inferred from homology"/>
<keyword evidence="2" id="KW-0521">NADP</keyword>
<accession>A0A9W9KTA8</accession>
<dbReference type="InterPro" id="IPR051609">
    <property type="entry name" value="NmrA/Isoflavone_reductase-like"/>
</dbReference>
<protein>
    <recommendedName>
        <fullName evidence="4">NAD(P)-binding domain-containing protein</fullName>
    </recommendedName>
</protein>
<gene>
    <name evidence="5" type="ORF">N7476_011486</name>
</gene>
<dbReference type="AlphaFoldDB" id="A0A9W9KTA8"/>
<reference evidence="5" key="1">
    <citation type="submission" date="2022-12" db="EMBL/GenBank/DDBJ databases">
        <authorList>
            <person name="Petersen C."/>
        </authorList>
    </citation>
    <scope>NUCLEOTIDE SEQUENCE</scope>
    <source>
        <strain evidence="5">IBT 21472</strain>
    </source>
</reference>
<evidence type="ECO:0000256" key="2">
    <source>
        <dbReference type="ARBA" id="ARBA00022857"/>
    </source>
</evidence>
<dbReference type="EMBL" id="JAPZBO010000010">
    <property type="protein sequence ID" value="KAJ5299929.1"/>
    <property type="molecule type" value="Genomic_DNA"/>
</dbReference>
<evidence type="ECO:0000256" key="3">
    <source>
        <dbReference type="ARBA" id="ARBA00023002"/>
    </source>
</evidence>
<sequence>MSTITNVVLVGASGALGSRVLEALIDAAVFNITVLARKSSEAQFPSSVQVSHVDYASIAELTVALKGQDAVVSTVGGAGLMNQIPLIEASIAAGVKRFIPSEFGADAGNPNSAKLPVYQRSIAIHKALQEQAKVHPEFSYTLIRNGMFLDWGLVRQYHFAFSSETPPFYDGGDRPFSTTTLYTVGRAVAGVLGHLDETKNRVVYVHDMIVTQRQIMGIAQKFAPEKKWNPVTVDIADLVAKSKESYAKGVFDLNASIGFLCQAVYGEGYGGEFQNVDNELLGIPLKTEADLEELVRDAMSRSGPK</sequence>
<dbReference type="CDD" id="cd05259">
    <property type="entry name" value="PCBER_SDR_a"/>
    <property type="match status" value="1"/>
</dbReference>